<proteinExistence type="predicted"/>
<dbReference type="InterPro" id="IPR025668">
    <property type="entry name" value="Tnp_DDE_dom"/>
</dbReference>
<accession>A0ABS4Y3Z0</accession>
<dbReference type="PANTHER" id="PTHR33408:SF2">
    <property type="entry name" value="TRANSPOSASE DDE DOMAIN-CONTAINING PROTEIN"/>
    <property type="match status" value="1"/>
</dbReference>
<name>A0ABS4Y3Z0_9ACTN</name>
<dbReference type="Proteomes" id="UP001519291">
    <property type="component" value="Unassembled WGS sequence"/>
</dbReference>
<evidence type="ECO:0000259" key="1">
    <source>
        <dbReference type="Pfam" id="PF13751"/>
    </source>
</evidence>
<evidence type="ECO:0000313" key="3">
    <source>
        <dbReference type="Proteomes" id="UP001519291"/>
    </source>
</evidence>
<feature type="domain" description="Transposase DDE" evidence="1">
    <location>
        <begin position="82"/>
        <end position="159"/>
    </location>
</feature>
<dbReference type="EMBL" id="JAGIOH010000001">
    <property type="protein sequence ID" value="MBP2403480.1"/>
    <property type="molecule type" value="Genomic_DNA"/>
</dbReference>
<organism evidence="2 3">
    <name type="scientific">Streptomyces syringium</name>
    <dbReference type="NCBI Taxonomy" id="76729"/>
    <lineage>
        <taxon>Bacteria</taxon>
        <taxon>Bacillati</taxon>
        <taxon>Actinomycetota</taxon>
        <taxon>Actinomycetes</taxon>
        <taxon>Kitasatosporales</taxon>
        <taxon>Streptomycetaceae</taxon>
        <taxon>Streptomyces</taxon>
    </lineage>
</organism>
<sequence>MITLRSAAGAAHHEAAVALDLLNEETQAFDILADSAYSTAALRAALIEAGHRLLIKPAALRKAAGGFTLDDFRIDAAADTVTCPAGHSTVLLPPGGKHHQRKAWFTAEQCITCPLRSRCTTAKGGRVVTWCPHHDLQEAARQQAADPTWQADYRRWRSRCRHASLAPSVRGLPDSP</sequence>
<protein>
    <recommendedName>
        <fullName evidence="1">Transposase DDE domain-containing protein</fullName>
    </recommendedName>
</protein>
<evidence type="ECO:0000313" key="2">
    <source>
        <dbReference type="EMBL" id="MBP2403480.1"/>
    </source>
</evidence>
<dbReference type="GeneID" id="91569815"/>
<keyword evidence="3" id="KW-1185">Reference proteome</keyword>
<gene>
    <name evidence="2" type="ORF">JO379_002949</name>
</gene>
<comment type="caution">
    <text evidence="2">The sequence shown here is derived from an EMBL/GenBank/DDBJ whole genome shotgun (WGS) entry which is preliminary data.</text>
</comment>
<dbReference type="Pfam" id="PF13751">
    <property type="entry name" value="DDE_Tnp_1_6"/>
    <property type="match status" value="1"/>
</dbReference>
<dbReference type="RefSeq" id="WP_209515297.1">
    <property type="nucleotide sequence ID" value="NZ_JAGIOH010000001.1"/>
</dbReference>
<reference evidence="2 3" key="1">
    <citation type="submission" date="2021-03" db="EMBL/GenBank/DDBJ databases">
        <title>Sequencing the genomes of 1000 actinobacteria strains.</title>
        <authorList>
            <person name="Klenk H.-P."/>
        </authorList>
    </citation>
    <scope>NUCLEOTIDE SEQUENCE [LARGE SCALE GENOMIC DNA]</scope>
    <source>
        <strain evidence="2 3">DSM 41480</strain>
    </source>
</reference>
<dbReference type="PANTHER" id="PTHR33408">
    <property type="entry name" value="TRANSPOSASE"/>
    <property type="match status" value="1"/>
</dbReference>